<organism evidence="3 4">
    <name type="scientific">[Myrmecia] bisecta</name>
    <dbReference type="NCBI Taxonomy" id="41462"/>
    <lineage>
        <taxon>Eukaryota</taxon>
        <taxon>Viridiplantae</taxon>
        <taxon>Chlorophyta</taxon>
        <taxon>core chlorophytes</taxon>
        <taxon>Trebouxiophyceae</taxon>
        <taxon>Trebouxiales</taxon>
        <taxon>Trebouxiaceae</taxon>
        <taxon>Myrmecia</taxon>
    </lineage>
</organism>
<feature type="compositionally biased region" description="Pro residues" evidence="2">
    <location>
        <begin position="23"/>
        <end position="32"/>
    </location>
</feature>
<dbReference type="AlphaFoldDB" id="A0AAW1QU31"/>
<evidence type="ECO:0000256" key="2">
    <source>
        <dbReference type="SAM" id="MobiDB-lite"/>
    </source>
</evidence>
<comment type="caution">
    <text evidence="3">The sequence shown here is derived from an EMBL/GenBank/DDBJ whole genome shotgun (WGS) entry which is preliminary data.</text>
</comment>
<gene>
    <name evidence="3" type="ORF">WJX72_011489</name>
</gene>
<evidence type="ECO:0000313" key="4">
    <source>
        <dbReference type="Proteomes" id="UP001489004"/>
    </source>
</evidence>
<dbReference type="PANTHER" id="PTHR16306:SF0">
    <property type="entry name" value="TRANSLIN-ASSOCIATED FACTOR X-INTERACTING PROTEIN 1"/>
    <property type="match status" value="1"/>
</dbReference>
<keyword evidence="4" id="KW-1185">Reference proteome</keyword>
<proteinExistence type="predicted"/>
<evidence type="ECO:0000313" key="3">
    <source>
        <dbReference type="EMBL" id="KAK9824582.1"/>
    </source>
</evidence>
<dbReference type="Proteomes" id="UP001489004">
    <property type="component" value="Unassembled WGS sequence"/>
</dbReference>
<dbReference type="EMBL" id="JALJOR010000002">
    <property type="protein sequence ID" value="KAK9824582.1"/>
    <property type="molecule type" value="Genomic_DNA"/>
</dbReference>
<feature type="coiled-coil region" evidence="1">
    <location>
        <begin position="137"/>
        <end position="182"/>
    </location>
</feature>
<dbReference type="GO" id="GO:0005737">
    <property type="term" value="C:cytoplasm"/>
    <property type="evidence" value="ECO:0007669"/>
    <property type="project" value="TreeGrafter"/>
</dbReference>
<dbReference type="Gene3D" id="6.10.250.1080">
    <property type="match status" value="1"/>
</dbReference>
<evidence type="ECO:0000256" key="1">
    <source>
        <dbReference type="SAM" id="Coils"/>
    </source>
</evidence>
<reference evidence="3 4" key="1">
    <citation type="journal article" date="2024" name="Nat. Commun.">
        <title>Phylogenomics reveals the evolutionary origins of lichenization in chlorophyte algae.</title>
        <authorList>
            <person name="Puginier C."/>
            <person name="Libourel C."/>
            <person name="Otte J."/>
            <person name="Skaloud P."/>
            <person name="Haon M."/>
            <person name="Grisel S."/>
            <person name="Petersen M."/>
            <person name="Berrin J.G."/>
            <person name="Delaux P.M."/>
            <person name="Dal Grande F."/>
            <person name="Keller J."/>
        </authorList>
    </citation>
    <scope>NUCLEOTIDE SEQUENCE [LARGE SCALE GENOMIC DNA]</scope>
    <source>
        <strain evidence="3 4">SAG 2043</strain>
    </source>
</reference>
<evidence type="ECO:0008006" key="5">
    <source>
        <dbReference type="Google" id="ProtNLM"/>
    </source>
</evidence>
<feature type="coiled-coil region" evidence="1">
    <location>
        <begin position="454"/>
        <end position="497"/>
    </location>
</feature>
<keyword evidence="1" id="KW-0175">Coiled coil</keyword>
<sequence length="897" mass="99149">MEAKSGPHLRRGKLPPDRSNPFLPSPTSPRPPDGSHADKAGNATHSARVPPTLLPQEVRLLCRWLQVQVEHFNKQYAVRDDAMPVGQFLMLAAQQGKRIYHHAFHELIRQVTVVCADRGALMADIWLGYAGMVDTILQGMEQQHQQCNQTLDTIAREAAHASTSMLDQVNRLEAEVAALKAQQDSGYGARNHRLGPIAVPDLPSTEAEQESGDVEGQNRQLKDALEDCRKELFEVYEQIASLEKEAEMLVALESRAETAENERDDAREKLRCCTPRPGLDLTKLSRIFGADGAAWLEECIDTHRQWPAATLAGLLMGETSPKTGKSVLEIAPDAFGCLASAVNQGHSSLKRSAVQQALNKGCVMPFADFCTAGQLEFIQGYLLERPPGSAPDAPAPGRHLLLDFLLGSTEGGYTLINSREHYGSMLRFQWGSFGDVAQLTKVIEAAKTPTSSRVADLEAENRQLLEQVAAFRAAAEAEAARVARRQAMRQRHEHEAQAEKKHPVEAYIELLASGNEAMFKESLVGMGSASEVPRLFRCNGKVRNKHISKRETEKLIKEVWREKAEDMRTTQTDLAEFVFTYLQKKVGIVTAVVEMGYNLLYGLWKYKFDADCELFLKILKGEVKEDVYLSQVQLQDELQELFLNLDKSDGGQGSGSVSKATLRLALEAFFRVGLPGGKTKDHFDELMQALDEDQPADKVEHAKIFEEDREYNQGAFAEAVRDQFLQERITYFKELEVAIYGEAAHEEECTREHVKNALVVLDGDLSERRARSLADEVFMPGVETSSVKVVMKRLQKTAVKRGRHSSVKMSVVGRLRGAAAGKSTHKGPSEAVVRALDAVRVQWLGKAHSSKPAHPHVEGTDGAAGGKEHLEQKQVGWAAVRAHISASPGGLTEVLDV</sequence>
<name>A0AAW1QU31_9CHLO</name>
<feature type="region of interest" description="Disordered" evidence="2">
    <location>
        <begin position="188"/>
        <end position="219"/>
    </location>
</feature>
<feature type="region of interest" description="Disordered" evidence="2">
    <location>
        <begin position="1"/>
        <end position="49"/>
    </location>
</feature>
<accession>A0AAW1QU31</accession>
<dbReference type="PANTHER" id="PTHR16306">
    <property type="entry name" value="TRANSLIN-ASSOCIATED FACTOR X-INTERACTING PROTEIN 1"/>
    <property type="match status" value="1"/>
</dbReference>
<protein>
    <recommendedName>
        <fullName evidence="5">Translin-associated factor X-interacting protein 1 N-terminal domain-containing protein</fullName>
    </recommendedName>
</protein>